<accession>A0A840A8Z2</accession>
<evidence type="ECO:0000313" key="2">
    <source>
        <dbReference type="EMBL" id="MBB3896655.1"/>
    </source>
</evidence>
<dbReference type="Proteomes" id="UP000553193">
    <property type="component" value="Unassembled WGS sequence"/>
</dbReference>
<feature type="chain" id="PRO_5032345931" description="DUF3108 domain-containing protein" evidence="1">
    <location>
        <begin position="19"/>
        <end position="252"/>
    </location>
</feature>
<keyword evidence="1" id="KW-0732">Signal</keyword>
<evidence type="ECO:0000313" key="3">
    <source>
        <dbReference type="Proteomes" id="UP000553193"/>
    </source>
</evidence>
<organism evidence="2 3">
    <name type="scientific">Roseococcus suduntuyensis</name>
    <dbReference type="NCBI Taxonomy" id="455361"/>
    <lineage>
        <taxon>Bacteria</taxon>
        <taxon>Pseudomonadati</taxon>
        <taxon>Pseudomonadota</taxon>
        <taxon>Alphaproteobacteria</taxon>
        <taxon>Acetobacterales</taxon>
        <taxon>Roseomonadaceae</taxon>
        <taxon>Roseococcus</taxon>
    </lineage>
</organism>
<sequence length="252" mass="27409">MALRVIPLLLLLATPAAAEPWRATYFINAAGLPIAQVELRFALDGPGYSVETRARSLGVARLFLRGEQVSRSEGRWAEGMPQPRVHVSEGNWRGVMRRTRLEYGPDGAPRVAVLTPAQDMPRSPVPASAIPGTMDGLSALVGLARHVRDTATCETGARGFDGRRLTQFVVARDPAPAEAPRLRCVIEARTLAGYALDRDAAEAREPLRILAEFGPRAPGHPAVPERVELGSRWWGTIEATLMDLRREAPATN</sequence>
<evidence type="ECO:0008006" key="4">
    <source>
        <dbReference type="Google" id="ProtNLM"/>
    </source>
</evidence>
<dbReference type="Pfam" id="PF11306">
    <property type="entry name" value="DUF3108"/>
    <property type="match status" value="1"/>
</dbReference>
<proteinExistence type="predicted"/>
<reference evidence="2 3" key="1">
    <citation type="submission" date="2020-08" db="EMBL/GenBank/DDBJ databases">
        <title>Genomic Encyclopedia of Type Strains, Phase IV (KMG-IV): sequencing the most valuable type-strain genomes for metagenomic binning, comparative biology and taxonomic classification.</title>
        <authorList>
            <person name="Goeker M."/>
        </authorList>
    </citation>
    <scope>NUCLEOTIDE SEQUENCE [LARGE SCALE GENOMIC DNA]</scope>
    <source>
        <strain evidence="2 3">DSM 19979</strain>
    </source>
</reference>
<gene>
    <name evidence="2" type="ORF">GGQ83_000081</name>
</gene>
<keyword evidence="3" id="KW-1185">Reference proteome</keyword>
<feature type="signal peptide" evidence="1">
    <location>
        <begin position="1"/>
        <end position="18"/>
    </location>
</feature>
<evidence type="ECO:0000256" key="1">
    <source>
        <dbReference type="SAM" id="SignalP"/>
    </source>
</evidence>
<protein>
    <recommendedName>
        <fullName evidence="4">DUF3108 domain-containing protein</fullName>
    </recommendedName>
</protein>
<dbReference type="EMBL" id="JACIDJ010000001">
    <property type="protein sequence ID" value="MBB3896655.1"/>
    <property type="molecule type" value="Genomic_DNA"/>
</dbReference>
<dbReference type="AlphaFoldDB" id="A0A840A8Z2"/>
<name>A0A840A8Z2_9PROT</name>
<comment type="caution">
    <text evidence="2">The sequence shown here is derived from an EMBL/GenBank/DDBJ whole genome shotgun (WGS) entry which is preliminary data.</text>
</comment>
<dbReference type="InterPro" id="IPR021457">
    <property type="entry name" value="DUF3108"/>
</dbReference>